<dbReference type="RefSeq" id="WP_145303337.1">
    <property type="nucleotide sequence ID" value="NZ_CP036319.1"/>
</dbReference>
<dbReference type="PANTHER" id="PTHR34547">
    <property type="entry name" value="YACP-LIKE NYN DOMAIN PROTEIN"/>
    <property type="match status" value="1"/>
</dbReference>
<dbReference type="InterPro" id="IPR010298">
    <property type="entry name" value="YacP-like"/>
</dbReference>
<proteinExistence type="predicted"/>
<feature type="region of interest" description="Disordered" evidence="1">
    <location>
        <begin position="142"/>
        <end position="172"/>
    </location>
</feature>
<sequence length="185" mass="20610">MAKSLKLLIDGYNIIAPVAAPGRGSTEAWLHHERMGLLNRLVQFLPAKIARRCCVVFDARQPPAGRPDRFEHQGIDVRFAVDHDEADDLIEQLIASHHSPKGLAVVSSDRRIQTAARRKGATAFESQTWFDRLLDGRVGLAKAGQDQNDHSGPGRASELSSKPDETDLDEDEVQRWMRDFGVDPH</sequence>
<dbReference type="PANTHER" id="PTHR34547:SF1">
    <property type="entry name" value="YACP-LIKE NYN DOMAIN PROTEIN"/>
    <property type="match status" value="1"/>
</dbReference>
<protein>
    <submittedName>
        <fullName evidence="2">YacP-like NYN domain protein</fullName>
    </submittedName>
</protein>
<dbReference type="EMBL" id="SJPL01000001">
    <property type="protein sequence ID" value="TWT71098.1"/>
    <property type="molecule type" value="Genomic_DNA"/>
</dbReference>
<organism evidence="2 3">
    <name type="scientific">Crateriforma conspicua</name>
    <dbReference type="NCBI Taxonomy" id="2527996"/>
    <lineage>
        <taxon>Bacteria</taxon>
        <taxon>Pseudomonadati</taxon>
        <taxon>Planctomycetota</taxon>
        <taxon>Planctomycetia</taxon>
        <taxon>Planctomycetales</taxon>
        <taxon>Planctomycetaceae</taxon>
        <taxon>Crateriforma</taxon>
    </lineage>
</organism>
<accession>A0A5C5Y808</accession>
<evidence type="ECO:0000256" key="1">
    <source>
        <dbReference type="SAM" id="MobiDB-lite"/>
    </source>
</evidence>
<evidence type="ECO:0000313" key="2">
    <source>
        <dbReference type="EMBL" id="TWT71098.1"/>
    </source>
</evidence>
<gene>
    <name evidence="2" type="ORF">Pan14r_34080</name>
</gene>
<evidence type="ECO:0000313" key="3">
    <source>
        <dbReference type="Proteomes" id="UP000317238"/>
    </source>
</evidence>
<reference evidence="2 3" key="1">
    <citation type="submission" date="2019-02" db="EMBL/GenBank/DDBJ databases">
        <title>Deep-cultivation of Planctomycetes and their phenomic and genomic characterization uncovers novel biology.</title>
        <authorList>
            <person name="Wiegand S."/>
            <person name="Jogler M."/>
            <person name="Boedeker C."/>
            <person name="Pinto D."/>
            <person name="Vollmers J."/>
            <person name="Rivas-Marin E."/>
            <person name="Kohn T."/>
            <person name="Peeters S.H."/>
            <person name="Heuer A."/>
            <person name="Rast P."/>
            <person name="Oberbeckmann S."/>
            <person name="Bunk B."/>
            <person name="Jeske O."/>
            <person name="Meyerdierks A."/>
            <person name="Storesund J.E."/>
            <person name="Kallscheuer N."/>
            <person name="Luecker S."/>
            <person name="Lage O.M."/>
            <person name="Pohl T."/>
            <person name="Merkel B.J."/>
            <person name="Hornburger P."/>
            <person name="Mueller R.-W."/>
            <person name="Bruemmer F."/>
            <person name="Labrenz M."/>
            <person name="Spormann A.M."/>
            <person name="Op Den Camp H."/>
            <person name="Overmann J."/>
            <person name="Amann R."/>
            <person name="Jetten M.S.M."/>
            <person name="Mascher T."/>
            <person name="Medema M.H."/>
            <person name="Devos D.P."/>
            <person name="Kaster A.-K."/>
            <person name="Ovreas L."/>
            <person name="Rohde M."/>
            <person name="Galperin M.Y."/>
            <person name="Jogler C."/>
        </authorList>
    </citation>
    <scope>NUCLEOTIDE SEQUENCE [LARGE SCALE GENOMIC DNA]</scope>
    <source>
        <strain evidence="2 3">Pan14r</strain>
    </source>
</reference>
<name>A0A5C5Y808_9PLAN</name>
<dbReference type="OrthoDB" id="286832at2"/>
<dbReference type="Pfam" id="PF05991">
    <property type="entry name" value="NYN_YacP"/>
    <property type="match status" value="1"/>
</dbReference>
<keyword evidence="3" id="KW-1185">Reference proteome</keyword>
<dbReference type="Proteomes" id="UP000317238">
    <property type="component" value="Unassembled WGS sequence"/>
</dbReference>
<dbReference type="AlphaFoldDB" id="A0A5C5Y808"/>
<comment type="caution">
    <text evidence="2">The sequence shown here is derived from an EMBL/GenBank/DDBJ whole genome shotgun (WGS) entry which is preliminary data.</text>
</comment>